<dbReference type="PANTHER" id="PTHR45625:SF4">
    <property type="entry name" value="PEPTIDYLPROLYL ISOMERASE DOMAIN AND WD REPEAT-CONTAINING PROTEIN 1"/>
    <property type="match status" value="1"/>
</dbReference>
<evidence type="ECO:0000256" key="5">
    <source>
        <dbReference type="SAM" id="MobiDB-lite"/>
    </source>
</evidence>
<dbReference type="GO" id="GO:0003755">
    <property type="term" value="F:peptidyl-prolyl cis-trans isomerase activity"/>
    <property type="evidence" value="ECO:0007669"/>
    <property type="project" value="UniProtKB-UniRule"/>
</dbReference>
<dbReference type="PANTHER" id="PTHR45625">
    <property type="entry name" value="PEPTIDYL-PROLYL CIS-TRANS ISOMERASE-RELATED"/>
    <property type="match status" value="1"/>
</dbReference>
<dbReference type="EMBL" id="JACIJR010000002">
    <property type="protein sequence ID" value="MBB5728492.1"/>
    <property type="molecule type" value="Genomic_DNA"/>
</dbReference>
<dbReference type="SUPFAM" id="SSF50891">
    <property type="entry name" value="Cyclophilin-like"/>
    <property type="match status" value="1"/>
</dbReference>
<dbReference type="InterPro" id="IPR044666">
    <property type="entry name" value="Cyclophilin_A-like"/>
</dbReference>
<keyword evidence="8" id="KW-1185">Reference proteome</keyword>
<keyword evidence="4" id="KW-0732">Signal</keyword>
<dbReference type="PROSITE" id="PS00170">
    <property type="entry name" value="CSA_PPIASE_1"/>
    <property type="match status" value="1"/>
</dbReference>
<evidence type="ECO:0000256" key="3">
    <source>
        <dbReference type="ARBA" id="ARBA00023235"/>
    </source>
</evidence>
<feature type="domain" description="PPIase cyclophilin-type" evidence="6">
    <location>
        <begin position="69"/>
        <end position="218"/>
    </location>
</feature>
<dbReference type="Gene3D" id="2.40.100.10">
    <property type="entry name" value="Cyclophilin-like"/>
    <property type="match status" value="1"/>
</dbReference>
<evidence type="ECO:0000313" key="8">
    <source>
        <dbReference type="Proteomes" id="UP000546701"/>
    </source>
</evidence>
<dbReference type="InterPro" id="IPR002130">
    <property type="entry name" value="Cyclophilin-type_PPIase_dom"/>
</dbReference>
<comment type="similarity">
    <text evidence="1 4">Belongs to the cyclophilin-type PPIase family.</text>
</comment>
<evidence type="ECO:0000259" key="6">
    <source>
        <dbReference type="PROSITE" id="PS50072"/>
    </source>
</evidence>
<feature type="region of interest" description="Disordered" evidence="5">
    <location>
        <begin position="221"/>
        <end position="249"/>
    </location>
</feature>
<feature type="chain" id="PRO_5031597037" description="Peptidyl-prolyl cis-trans isomerase" evidence="4">
    <location>
        <begin position="24"/>
        <end position="249"/>
    </location>
</feature>
<comment type="caution">
    <text evidence="7">The sequence shown here is derived from an EMBL/GenBank/DDBJ whole genome shotgun (WGS) entry which is preliminary data.</text>
</comment>
<dbReference type="Proteomes" id="UP000546701">
    <property type="component" value="Unassembled WGS sequence"/>
</dbReference>
<evidence type="ECO:0000256" key="1">
    <source>
        <dbReference type="ARBA" id="ARBA00007365"/>
    </source>
</evidence>
<name>A0A7W9F0K8_9SPHN</name>
<comment type="function">
    <text evidence="4">PPIases accelerate the folding of proteins. It catalyzes the cis-trans isomerization of proline imidic peptide bonds in oligopeptides.</text>
</comment>
<evidence type="ECO:0000256" key="2">
    <source>
        <dbReference type="ARBA" id="ARBA00023110"/>
    </source>
</evidence>
<dbReference type="Pfam" id="PF00160">
    <property type="entry name" value="Pro_isomerase"/>
    <property type="match status" value="1"/>
</dbReference>
<sequence length="249" mass="25886">MTMRNSFLLAAMAGLLCSTGVLAQARPEPTEATEPKPLPKTLQATPVEAFLPPALTAENTLNLDLSTGGRVVIQLRPDKAPENVARVKTLAQQGFYNGLPFHRVIDGFMAQGGDPKGDGTGGSPLPDLKAEFNDMPHVRGEVSMARSQQPNSANSQFFIMLAPNLGLDGNYTAIGRVVSGMEYVDRIEKGEPPANPSKIVRATLGAPFVASAVPPVAAVPAAAPAVPATEPAPAATRVPDAAPAPTPPQ</sequence>
<protein>
    <recommendedName>
        <fullName evidence="4">Peptidyl-prolyl cis-trans isomerase</fullName>
        <shortName evidence="4">PPIase</shortName>
        <ecNumber evidence="4">5.2.1.8</ecNumber>
    </recommendedName>
</protein>
<comment type="catalytic activity">
    <reaction evidence="4">
        <text>[protein]-peptidylproline (omega=180) = [protein]-peptidylproline (omega=0)</text>
        <dbReference type="Rhea" id="RHEA:16237"/>
        <dbReference type="Rhea" id="RHEA-COMP:10747"/>
        <dbReference type="Rhea" id="RHEA-COMP:10748"/>
        <dbReference type="ChEBI" id="CHEBI:83833"/>
        <dbReference type="ChEBI" id="CHEBI:83834"/>
        <dbReference type="EC" id="5.2.1.8"/>
    </reaction>
</comment>
<dbReference type="InterPro" id="IPR029000">
    <property type="entry name" value="Cyclophilin-like_dom_sf"/>
</dbReference>
<reference evidence="7 8" key="1">
    <citation type="submission" date="2020-08" db="EMBL/GenBank/DDBJ databases">
        <title>Genomic Encyclopedia of Type Strains, Phase IV (KMG-IV): sequencing the most valuable type-strain genomes for metagenomic binning, comparative biology and taxonomic classification.</title>
        <authorList>
            <person name="Goeker M."/>
        </authorList>
    </citation>
    <scope>NUCLEOTIDE SEQUENCE [LARGE SCALE GENOMIC DNA]</scope>
    <source>
        <strain evidence="7 8">DSM 103336</strain>
    </source>
</reference>
<dbReference type="CDD" id="cd00317">
    <property type="entry name" value="cyclophilin"/>
    <property type="match status" value="1"/>
</dbReference>
<dbReference type="GO" id="GO:0006457">
    <property type="term" value="P:protein folding"/>
    <property type="evidence" value="ECO:0007669"/>
    <property type="project" value="InterPro"/>
</dbReference>
<dbReference type="InterPro" id="IPR020892">
    <property type="entry name" value="Cyclophilin-type_PPIase_CS"/>
</dbReference>
<dbReference type="EC" id="5.2.1.8" evidence="4"/>
<accession>A0A7W9F0K8</accession>
<keyword evidence="3 4" id="KW-0413">Isomerase</keyword>
<dbReference type="PRINTS" id="PR00153">
    <property type="entry name" value="CSAPPISMRASE"/>
</dbReference>
<feature type="signal peptide" evidence="4">
    <location>
        <begin position="1"/>
        <end position="23"/>
    </location>
</feature>
<organism evidence="7 8">
    <name type="scientific">Sphingomonas prati</name>
    <dbReference type="NCBI Taxonomy" id="1843237"/>
    <lineage>
        <taxon>Bacteria</taxon>
        <taxon>Pseudomonadati</taxon>
        <taxon>Pseudomonadota</taxon>
        <taxon>Alphaproteobacteria</taxon>
        <taxon>Sphingomonadales</taxon>
        <taxon>Sphingomonadaceae</taxon>
        <taxon>Sphingomonas</taxon>
    </lineage>
</organism>
<keyword evidence="2 4" id="KW-0697">Rotamase</keyword>
<gene>
    <name evidence="7" type="ORF">FHS99_000962</name>
</gene>
<evidence type="ECO:0000313" key="7">
    <source>
        <dbReference type="EMBL" id="MBB5728492.1"/>
    </source>
</evidence>
<dbReference type="AlphaFoldDB" id="A0A7W9F0K8"/>
<proteinExistence type="inferred from homology"/>
<dbReference type="PROSITE" id="PS50072">
    <property type="entry name" value="CSA_PPIASE_2"/>
    <property type="match status" value="1"/>
</dbReference>
<feature type="compositionally biased region" description="Low complexity" evidence="5">
    <location>
        <begin position="221"/>
        <end position="239"/>
    </location>
</feature>
<evidence type="ECO:0000256" key="4">
    <source>
        <dbReference type="RuleBase" id="RU363019"/>
    </source>
</evidence>